<accession>G7Z8J1</accession>
<dbReference type="Proteomes" id="UP000005667">
    <property type="component" value="Chromosome"/>
</dbReference>
<gene>
    <name evidence="2" type="ordered locus">AZOLI_2036</name>
</gene>
<evidence type="ECO:0000313" key="2">
    <source>
        <dbReference type="EMBL" id="CBS87276.1"/>
    </source>
</evidence>
<dbReference type="KEGG" id="ali:AZOLI_2036"/>
<keyword evidence="1" id="KW-0472">Membrane</keyword>
<dbReference type="RefSeq" id="WP_014248269.1">
    <property type="nucleotide sequence ID" value="NC_016622.1"/>
</dbReference>
<sequence>MPLRRILIALGVMLLVGIAAAVALVLYARSQEEEGLTPLERLERSNPAWEGIGRYQTPVPARPERE</sequence>
<reference evidence="3" key="1">
    <citation type="journal article" date="2011" name="PLoS Genet.">
        <title>Azospirillum genomes reveal transition of bacteria from aquatic to terrestrial environments.</title>
        <authorList>
            <person name="Wisniewski-Dye F."/>
            <person name="Borziak K."/>
            <person name="Khalsa-Moyers G."/>
            <person name="Alexandre G."/>
            <person name="Sukharnikov L.O."/>
            <person name="Wuichet K."/>
            <person name="Hurst G.B."/>
            <person name="McDonald W.H."/>
            <person name="Robertson J.S."/>
            <person name="Barbe V."/>
            <person name="Calteau A."/>
            <person name="Rouy Z."/>
            <person name="Mangenot S."/>
            <person name="Prigent-Combaret C."/>
            <person name="Normand P."/>
            <person name="Boyer M."/>
            <person name="Siguier P."/>
            <person name="Dessaux Y."/>
            <person name="Elmerich C."/>
            <person name="Condemine G."/>
            <person name="Krishnen G."/>
            <person name="Kennedy I."/>
            <person name="Paterson A.H."/>
            <person name="Gonzalez V."/>
            <person name="Mavingui P."/>
            <person name="Zhulin I.B."/>
        </authorList>
    </citation>
    <scope>NUCLEOTIDE SEQUENCE [LARGE SCALE GENOMIC DNA]</scope>
    <source>
        <strain evidence="3">4B</strain>
    </source>
</reference>
<evidence type="ECO:0000313" key="3">
    <source>
        <dbReference type="Proteomes" id="UP000005667"/>
    </source>
</evidence>
<keyword evidence="1" id="KW-1133">Transmembrane helix</keyword>
<dbReference type="HOGENOM" id="CLU_2858011_0_0_5"/>
<protein>
    <submittedName>
        <fullName evidence="2">Uncharacterized protein</fullName>
    </submittedName>
</protein>
<organism evidence="2 3">
    <name type="scientific">Azospirillum lipoferum (strain 4B)</name>
    <dbReference type="NCBI Taxonomy" id="862719"/>
    <lineage>
        <taxon>Bacteria</taxon>
        <taxon>Pseudomonadati</taxon>
        <taxon>Pseudomonadota</taxon>
        <taxon>Alphaproteobacteria</taxon>
        <taxon>Rhodospirillales</taxon>
        <taxon>Azospirillaceae</taxon>
        <taxon>Azospirillum</taxon>
    </lineage>
</organism>
<proteinExistence type="predicted"/>
<name>G7Z8J1_AZOL4</name>
<feature type="transmembrane region" description="Helical" evidence="1">
    <location>
        <begin position="6"/>
        <end position="28"/>
    </location>
</feature>
<keyword evidence="1" id="KW-0812">Transmembrane</keyword>
<dbReference type="AlphaFoldDB" id="G7Z8J1"/>
<dbReference type="EMBL" id="FQ311868">
    <property type="protein sequence ID" value="CBS87276.1"/>
    <property type="molecule type" value="Genomic_DNA"/>
</dbReference>
<evidence type="ECO:0000256" key="1">
    <source>
        <dbReference type="SAM" id="Phobius"/>
    </source>
</evidence>
<dbReference type="STRING" id="862719.AZOLI_2036"/>
<keyword evidence="3" id="KW-1185">Reference proteome</keyword>